<proteinExistence type="predicted"/>
<dbReference type="GO" id="GO:0005737">
    <property type="term" value="C:cytoplasm"/>
    <property type="evidence" value="ECO:0007669"/>
    <property type="project" value="TreeGrafter"/>
</dbReference>
<dbReference type="SUPFAM" id="SSF51735">
    <property type="entry name" value="NAD(P)-binding Rossmann-fold domains"/>
    <property type="match status" value="1"/>
</dbReference>
<dbReference type="GO" id="GO:0004029">
    <property type="term" value="F:aldehyde dehydrogenase (NAD+) activity"/>
    <property type="evidence" value="ECO:0007669"/>
    <property type="project" value="TreeGrafter"/>
</dbReference>
<dbReference type="STRING" id="1572751.PK98_01590"/>
<dbReference type="RefSeq" id="WP_039093776.1">
    <property type="nucleotide sequence ID" value="NZ_JTDN01000001.1"/>
</dbReference>
<dbReference type="OrthoDB" id="9814124at2"/>
<comment type="caution">
    <text evidence="2">The sequence shown here is derived from an EMBL/GenBank/DDBJ whole genome shotgun (WGS) entry which is preliminary data.</text>
</comment>
<dbReference type="AlphaFoldDB" id="A0A0B2C0B0"/>
<dbReference type="InterPro" id="IPR016040">
    <property type="entry name" value="NAD(P)-bd_dom"/>
</dbReference>
<evidence type="ECO:0000313" key="3">
    <source>
        <dbReference type="Proteomes" id="UP000030988"/>
    </source>
</evidence>
<dbReference type="InterPro" id="IPR036291">
    <property type="entry name" value="NAD(P)-bd_dom_sf"/>
</dbReference>
<evidence type="ECO:0000313" key="2">
    <source>
        <dbReference type="EMBL" id="KHL25426.1"/>
    </source>
</evidence>
<protein>
    <submittedName>
        <fullName evidence="2">Epimerase</fullName>
    </submittedName>
</protein>
<evidence type="ECO:0000259" key="1">
    <source>
        <dbReference type="Pfam" id="PF13460"/>
    </source>
</evidence>
<dbReference type="Pfam" id="PF13460">
    <property type="entry name" value="NAD_binding_10"/>
    <property type="match status" value="1"/>
</dbReference>
<dbReference type="EMBL" id="JTDN01000001">
    <property type="protein sequence ID" value="KHL25426.1"/>
    <property type="molecule type" value="Genomic_DNA"/>
</dbReference>
<dbReference type="Gene3D" id="3.40.50.720">
    <property type="entry name" value="NAD(P)-binding Rossmann-like Domain"/>
    <property type="match status" value="1"/>
</dbReference>
<reference evidence="2 3" key="1">
    <citation type="submission" date="2014-11" db="EMBL/GenBank/DDBJ databases">
        <title>Draft genome sequence of Kirrobacter mercurialis.</title>
        <authorList>
            <person name="Coil D.A."/>
            <person name="Eisen J.A."/>
        </authorList>
    </citation>
    <scope>NUCLEOTIDE SEQUENCE [LARGE SCALE GENOMIC DNA]</scope>
    <source>
        <strain evidence="2 3">Coronado</strain>
    </source>
</reference>
<sequence>MTTGTAPLAVTGGTGFVGSTLIDLAVRTGVPVRALARSEQPSRPGVTWVRGDLADEAALAQLVTGTRAVLHLAGVVSTPDPAGFHQGNVAGTETLVHAAQAAGIRRFVFVSSLSAREPGLSAYGRSKFHAEELVQVSGLDWTIVRPPAIYGPRDREMLELFKAARWGVVPMPPAGRASMIHVTDLAHLLLALVPGGADVSQRLFEPDDGRAGGWSHRDMAQAIGAAVGRRVRVPHLPRGALLLAARLDKAMRGDRAKLTADRVGYMSHPDWVCRPGKSPPPELWQAQIATEDGLAATAAWYRAEGWL</sequence>
<name>A0A0B2C0B0_9SPHN</name>
<gene>
    <name evidence="2" type="ORF">PK98_01590</name>
</gene>
<dbReference type="PANTHER" id="PTHR48079:SF6">
    <property type="entry name" value="NAD(P)-BINDING DOMAIN-CONTAINING PROTEIN-RELATED"/>
    <property type="match status" value="1"/>
</dbReference>
<dbReference type="Proteomes" id="UP000030988">
    <property type="component" value="Unassembled WGS sequence"/>
</dbReference>
<accession>A0A0B2C0B0</accession>
<dbReference type="PANTHER" id="PTHR48079">
    <property type="entry name" value="PROTEIN YEEZ"/>
    <property type="match status" value="1"/>
</dbReference>
<dbReference type="InterPro" id="IPR051783">
    <property type="entry name" value="NAD(P)-dependent_oxidoreduct"/>
</dbReference>
<feature type="domain" description="NAD(P)-binding" evidence="1">
    <location>
        <begin position="12"/>
        <end position="152"/>
    </location>
</feature>
<keyword evidence="3" id="KW-1185">Reference proteome</keyword>
<organism evidence="2 3">
    <name type="scientific">Croceibacterium mercuriale</name>
    <dbReference type="NCBI Taxonomy" id="1572751"/>
    <lineage>
        <taxon>Bacteria</taxon>
        <taxon>Pseudomonadati</taxon>
        <taxon>Pseudomonadota</taxon>
        <taxon>Alphaproteobacteria</taxon>
        <taxon>Sphingomonadales</taxon>
        <taxon>Erythrobacteraceae</taxon>
        <taxon>Croceibacterium</taxon>
    </lineage>
</organism>